<protein>
    <submittedName>
        <fullName evidence="7">Cutinase family protein</fullName>
    </submittedName>
</protein>
<reference evidence="7 8" key="1">
    <citation type="journal article" date="2023" name="Microbiol. Resour. Announc.">
        <title>Complete Genome Sequence of Mycobacterium wuenschmanii, a novel Nontuberculous Mycobacterium Isolated from a captive population of Amazon Milk Frogs.</title>
        <authorList>
            <person name="Hicks J."/>
            <person name="Zeineldin M."/>
            <person name="Ward H."/>
            <person name="Wuenschmann A."/>
            <person name="Camp P."/>
            <person name="Farrell D."/>
            <person name="Lehman K."/>
            <person name="Thacker T."/>
            <person name="Cuthbert E."/>
        </authorList>
    </citation>
    <scope>NUCLEOTIDE SEQUENCE [LARGE SCALE GENOMIC DNA]</scope>
    <source>
        <strain evidence="7 8">Wuenschmanii</strain>
    </source>
</reference>
<feature type="compositionally biased region" description="Low complexity" evidence="5">
    <location>
        <begin position="237"/>
        <end position="261"/>
    </location>
</feature>
<keyword evidence="4" id="KW-1015">Disulfide bond</keyword>
<evidence type="ECO:0000256" key="1">
    <source>
        <dbReference type="ARBA" id="ARBA00007534"/>
    </source>
</evidence>
<evidence type="ECO:0000256" key="5">
    <source>
        <dbReference type="SAM" id="MobiDB-lite"/>
    </source>
</evidence>
<evidence type="ECO:0000313" key="7">
    <source>
        <dbReference type="EMBL" id="WIM87632.1"/>
    </source>
</evidence>
<keyword evidence="8" id="KW-1185">Reference proteome</keyword>
<dbReference type="Gene3D" id="3.40.50.1820">
    <property type="entry name" value="alpha/beta hydrolase"/>
    <property type="match status" value="1"/>
</dbReference>
<organism evidence="7 8">
    <name type="scientific">Candidatus Mycobacterium wuenschmannii</name>
    <dbReference type="NCBI Taxonomy" id="3027808"/>
    <lineage>
        <taxon>Bacteria</taxon>
        <taxon>Bacillati</taxon>
        <taxon>Actinomycetota</taxon>
        <taxon>Actinomycetes</taxon>
        <taxon>Mycobacteriales</taxon>
        <taxon>Mycobacteriaceae</taxon>
        <taxon>Mycobacterium</taxon>
    </lineage>
</organism>
<dbReference type="Pfam" id="PF01083">
    <property type="entry name" value="Cutinase"/>
    <property type="match status" value="1"/>
</dbReference>
<evidence type="ECO:0000313" key="8">
    <source>
        <dbReference type="Proteomes" id="UP001236585"/>
    </source>
</evidence>
<comment type="similarity">
    <text evidence="1">Belongs to the cutinase family.</text>
</comment>
<dbReference type="EMBL" id="CP126981">
    <property type="protein sequence ID" value="WIM87632.1"/>
    <property type="molecule type" value="Genomic_DNA"/>
</dbReference>
<dbReference type="InterPro" id="IPR006311">
    <property type="entry name" value="TAT_signal"/>
</dbReference>
<dbReference type="Proteomes" id="UP001236585">
    <property type="component" value="Chromosome"/>
</dbReference>
<sequence>MSINCKSPATPRRAWSRRFNLTAVALLGAGLLVNAPATAPPAKADNCPDVALTFARGTDEPKGLGRVGQALADGIKQNTGKNVDAYAVDYRATLLQIHGNDGAKDAIKHIKEMADKCPATPQVLGGYSQGASVVDIVTGTQIGGVGWGDALPAQYATHVIAVTTFGNPADRSGGSIAAQSANFGAKAVDYCNPEDPICHAGAGNEWKGHTDGYVPVFTNQAASFVSTRLLSVLPQTGPDGSQLGLPPGPGQSPVHGQDGPQPGQGPLPGPGPASPVPGPTVVDQTRPASFR</sequence>
<dbReference type="PANTHER" id="PTHR33630">
    <property type="entry name" value="CUTINASE RV1984C-RELATED-RELATED"/>
    <property type="match status" value="1"/>
</dbReference>
<keyword evidence="2" id="KW-0719">Serine esterase</keyword>
<dbReference type="SMART" id="SM01110">
    <property type="entry name" value="Cutinase"/>
    <property type="match status" value="1"/>
</dbReference>
<name>A0ABY8VVV1_9MYCO</name>
<evidence type="ECO:0000256" key="4">
    <source>
        <dbReference type="ARBA" id="ARBA00023157"/>
    </source>
</evidence>
<feature type="chain" id="PRO_5047077372" evidence="6">
    <location>
        <begin position="40"/>
        <end position="291"/>
    </location>
</feature>
<dbReference type="PROSITE" id="PS51318">
    <property type="entry name" value="TAT"/>
    <property type="match status" value="1"/>
</dbReference>
<evidence type="ECO:0000256" key="2">
    <source>
        <dbReference type="ARBA" id="ARBA00022487"/>
    </source>
</evidence>
<keyword evidence="3" id="KW-0378">Hydrolase</keyword>
<proteinExistence type="inferred from homology"/>
<keyword evidence="6" id="KW-0732">Signal</keyword>
<feature type="compositionally biased region" description="Pro residues" evidence="5">
    <location>
        <begin position="263"/>
        <end position="278"/>
    </location>
</feature>
<accession>A0ABY8VVV1</accession>
<dbReference type="PANTHER" id="PTHR33630:SF9">
    <property type="entry name" value="CUTINASE 4"/>
    <property type="match status" value="1"/>
</dbReference>
<evidence type="ECO:0000256" key="3">
    <source>
        <dbReference type="ARBA" id="ARBA00022801"/>
    </source>
</evidence>
<gene>
    <name evidence="7" type="ORF">PT015_22805</name>
</gene>
<dbReference type="InterPro" id="IPR029058">
    <property type="entry name" value="AB_hydrolase_fold"/>
</dbReference>
<feature type="region of interest" description="Disordered" evidence="5">
    <location>
        <begin position="233"/>
        <end position="291"/>
    </location>
</feature>
<feature type="signal peptide" evidence="6">
    <location>
        <begin position="1"/>
        <end position="39"/>
    </location>
</feature>
<dbReference type="InterPro" id="IPR000675">
    <property type="entry name" value="Cutinase/axe"/>
</dbReference>
<dbReference type="SUPFAM" id="SSF53474">
    <property type="entry name" value="alpha/beta-Hydrolases"/>
    <property type="match status" value="1"/>
</dbReference>
<evidence type="ECO:0000256" key="6">
    <source>
        <dbReference type="SAM" id="SignalP"/>
    </source>
</evidence>